<keyword evidence="2 3" id="KW-0732">Signal</keyword>
<dbReference type="InterPro" id="IPR010258">
    <property type="entry name" value="Conjugal_tfr_TrbG/VirB9/CagX"/>
</dbReference>
<reference evidence="4 5" key="1">
    <citation type="submission" date="2018-08" db="EMBL/GenBank/DDBJ databases">
        <title>The multiple taxonomic identification of Sphingomonas gilva.</title>
        <authorList>
            <person name="Zhu D."/>
            <person name="Zheng S."/>
        </authorList>
    </citation>
    <scope>NUCLEOTIDE SEQUENCE [LARGE SCALE GENOMIC DNA]</scope>
    <source>
        <strain evidence="4 5">ZDH117</strain>
    </source>
</reference>
<organism evidence="4 5">
    <name type="scientific">Sphingomonas gilva</name>
    <dbReference type="NCBI Taxonomy" id="2305907"/>
    <lineage>
        <taxon>Bacteria</taxon>
        <taxon>Pseudomonadati</taxon>
        <taxon>Pseudomonadota</taxon>
        <taxon>Alphaproteobacteria</taxon>
        <taxon>Sphingomonadales</taxon>
        <taxon>Sphingomonadaceae</taxon>
        <taxon>Sphingomonas</taxon>
    </lineage>
</organism>
<proteinExistence type="inferred from homology"/>
<feature type="signal peptide" evidence="3">
    <location>
        <begin position="1"/>
        <end position="16"/>
    </location>
</feature>
<sequence length="294" mass="31458">MTRIFAIAALSTTAFASIVATEPSLATPGQSGGASHAHPTASVAKVAAANKAATVEPAQQSFINAVQVYPYHEGTIYRVYTAPERVTDIALQPGEVLGAVASGDTVRWVIGDTTSGSGDTKRTHVLVKPFAAGLSTNLVITTDRRSYHLQLTSTGKTAMAGLSWSYPQDALIALERAQARAEAAAPVAAGLQLEQLDFNYAVSGDRPTWRPLRAFDDGRQTFIEFPATLAVGEAPPLFLVDGNGEAQLVNYRVKGRFYIVDRLFDVAELRLGTKEQTVVRVTRIAAEKRARRGS</sequence>
<dbReference type="Gene3D" id="2.60.40.2500">
    <property type="match status" value="1"/>
</dbReference>
<comment type="caution">
    <text evidence="4">The sequence shown here is derived from an EMBL/GenBank/DDBJ whole genome shotgun (WGS) entry which is preliminary data.</text>
</comment>
<evidence type="ECO:0000313" key="5">
    <source>
        <dbReference type="Proteomes" id="UP000266693"/>
    </source>
</evidence>
<protein>
    <submittedName>
        <fullName evidence="4">P-type conjugative transfer protein TrbG</fullName>
    </submittedName>
</protein>
<dbReference type="InterPro" id="IPR038161">
    <property type="entry name" value="VirB9/CagX/TrbG_C_sf"/>
</dbReference>
<evidence type="ECO:0000313" key="4">
    <source>
        <dbReference type="EMBL" id="RHW18168.1"/>
    </source>
</evidence>
<dbReference type="InterPro" id="IPR033645">
    <property type="entry name" value="VirB9/CagX/TrbG_C"/>
</dbReference>
<evidence type="ECO:0000256" key="3">
    <source>
        <dbReference type="SAM" id="SignalP"/>
    </source>
</evidence>
<dbReference type="NCBIfam" id="TIGR02775">
    <property type="entry name" value="TrbG_Ti"/>
    <property type="match status" value="1"/>
</dbReference>
<dbReference type="Proteomes" id="UP000266693">
    <property type="component" value="Unassembled WGS sequence"/>
</dbReference>
<dbReference type="RefSeq" id="WP_118863358.1">
    <property type="nucleotide sequence ID" value="NZ_QWLV01000002.1"/>
</dbReference>
<dbReference type="AlphaFoldDB" id="A0A396RP07"/>
<dbReference type="OrthoDB" id="9815808at2"/>
<comment type="similarity">
    <text evidence="1">Belongs to the TrbG/VirB9 family.</text>
</comment>
<gene>
    <name evidence="4" type="primary">trbG</name>
    <name evidence="4" type="ORF">D1610_06700</name>
</gene>
<name>A0A396RP07_9SPHN</name>
<dbReference type="InterPro" id="IPR014142">
    <property type="entry name" value="TrbG_Ti"/>
</dbReference>
<dbReference type="EMBL" id="QWLV01000002">
    <property type="protein sequence ID" value="RHW18168.1"/>
    <property type="molecule type" value="Genomic_DNA"/>
</dbReference>
<dbReference type="CDD" id="cd06911">
    <property type="entry name" value="VirB9_CagX_TrbG"/>
    <property type="match status" value="1"/>
</dbReference>
<evidence type="ECO:0000256" key="2">
    <source>
        <dbReference type="ARBA" id="ARBA00022729"/>
    </source>
</evidence>
<dbReference type="Pfam" id="PF03524">
    <property type="entry name" value="CagX"/>
    <property type="match status" value="1"/>
</dbReference>
<feature type="chain" id="PRO_5017416112" evidence="3">
    <location>
        <begin position="17"/>
        <end position="294"/>
    </location>
</feature>
<keyword evidence="5" id="KW-1185">Reference proteome</keyword>
<evidence type="ECO:0000256" key="1">
    <source>
        <dbReference type="ARBA" id="ARBA00006135"/>
    </source>
</evidence>
<accession>A0A396RP07</accession>